<dbReference type="InterPro" id="IPR011726">
    <property type="entry name" value="KdpF"/>
</dbReference>
<dbReference type="Proteomes" id="UP000032067">
    <property type="component" value="Unassembled WGS sequence"/>
</dbReference>
<gene>
    <name evidence="2" type="ORF">RT97_23915</name>
</gene>
<name>A0A0D0M6U4_VARPD</name>
<protein>
    <submittedName>
        <fullName evidence="2">ATPase</fullName>
    </submittedName>
</protein>
<keyword evidence="1" id="KW-0812">Transmembrane</keyword>
<keyword evidence="1" id="KW-1133">Transmembrane helix</keyword>
<comment type="caution">
    <text evidence="2">The sequence shown here is derived from an EMBL/GenBank/DDBJ whole genome shotgun (WGS) entry which is preliminary data.</text>
</comment>
<dbReference type="OrthoDB" id="8856999at2"/>
<sequence>MISLQVLYGFGALIAVILFAYLVFALICAEEF</sequence>
<dbReference type="GO" id="GO:0005886">
    <property type="term" value="C:plasma membrane"/>
    <property type="evidence" value="ECO:0007669"/>
    <property type="project" value="InterPro"/>
</dbReference>
<accession>A0A0D0M6U4</accession>
<evidence type="ECO:0000313" key="2">
    <source>
        <dbReference type="EMBL" id="KIQ25285.1"/>
    </source>
</evidence>
<dbReference type="AlphaFoldDB" id="A0A0D0M6U4"/>
<dbReference type="Pfam" id="PF09604">
    <property type="entry name" value="Potass_KdpF"/>
    <property type="match status" value="1"/>
</dbReference>
<evidence type="ECO:0000313" key="3">
    <source>
        <dbReference type="Proteomes" id="UP000032067"/>
    </source>
</evidence>
<proteinExistence type="predicted"/>
<dbReference type="GO" id="GO:0008556">
    <property type="term" value="F:P-type potassium transmembrane transporter activity"/>
    <property type="evidence" value="ECO:0007669"/>
    <property type="project" value="InterPro"/>
</dbReference>
<feature type="transmembrane region" description="Helical" evidence="1">
    <location>
        <begin position="6"/>
        <end position="29"/>
    </location>
</feature>
<evidence type="ECO:0000256" key="1">
    <source>
        <dbReference type="SAM" id="Phobius"/>
    </source>
</evidence>
<keyword evidence="1" id="KW-0472">Membrane</keyword>
<dbReference type="RefSeq" id="WP_042581336.1">
    <property type="nucleotide sequence ID" value="NZ_JXQQ01000069.1"/>
</dbReference>
<dbReference type="NCBIfam" id="TIGR02115">
    <property type="entry name" value="potass_kdpF"/>
    <property type="match status" value="1"/>
</dbReference>
<reference evidence="2 3" key="1">
    <citation type="submission" date="2014-12" db="EMBL/GenBank/DDBJ databases">
        <title>16Stimator: statistical estimation of ribosomal gene copy numbers from draft genome assemblies.</title>
        <authorList>
            <person name="Perisin M.A."/>
            <person name="Vetter M."/>
            <person name="Gilbert J.A."/>
            <person name="Bergelson J."/>
        </authorList>
    </citation>
    <scope>NUCLEOTIDE SEQUENCE [LARGE SCALE GENOMIC DNA]</scope>
    <source>
        <strain evidence="2 3">MEDvA23</strain>
    </source>
</reference>
<organism evidence="2 3">
    <name type="scientific">Variovorax paradoxus</name>
    <dbReference type="NCBI Taxonomy" id="34073"/>
    <lineage>
        <taxon>Bacteria</taxon>
        <taxon>Pseudomonadati</taxon>
        <taxon>Pseudomonadota</taxon>
        <taxon>Betaproteobacteria</taxon>
        <taxon>Burkholderiales</taxon>
        <taxon>Comamonadaceae</taxon>
        <taxon>Variovorax</taxon>
    </lineage>
</organism>
<dbReference type="EMBL" id="JXQQ01000069">
    <property type="protein sequence ID" value="KIQ25285.1"/>
    <property type="molecule type" value="Genomic_DNA"/>
</dbReference>